<gene>
    <name evidence="3" type="ORF">CPU2_401</name>
</gene>
<evidence type="ECO:0000313" key="4">
    <source>
        <dbReference type="Proteomes" id="UP000262607"/>
    </source>
</evidence>
<dbReference type="RefSeq" id="WP_110548630.1">
    <property type="nucleotide sequence ID" value="NZ_AP014610.1"/>
</dbReference>
<dbReference type="PROSITE" id="PS51257">
    <property type="entry name" value="PROKAR_LIPOPROTEIN"/>
    <property type="match status" value="1"/>
</dbReference>
<organism evidence="3 4">
    <name type="scientific">Blattabacterium punctulatus CPU2</name>
    <dbReference type="NCBI Taxonomy" id="1457032"/>
    <lineage>
        <taxon>Bacteria</taxon>
        <taxon>Pseudomonadati</taxon>
        <taxon>Bacteroidota</taxon>
        <taxon>Flavobacteriia</taxon>
        <taxon>Flavobacteriales</taxon>
        <taxon>Blattabacteriaceae</taxon>
        <taxon>Blattabacterium</taxon>
    </lineage>
</organism>
<dbReference type="AlphaFoldDB" id="A0AAD1CM94"/>
<name>A0AAD1CM94_9FLAO</name>
<keyword evidence="1" id="KW-0732">Signal</keyword>
<dbReference type="Gene3D" id="1.25.40.10">
    <property type="entry name" value="Tetratricopeptide repeat domain"/>
    <property type="match status" value="1"/>
</dbReference>
<evidence type="ECO:0000256" key="1">
    <source>
        <dbReference type="ARBA" id="ARBA00022729"/>
    </source>
</evidence>
<dbReference type="EMBL" id="AP014610">
    <property type="protein sequence ID" value="BBA17893.1"/>
    <property type="molecule type" value="Genomic_DNA"/>
</dbReference>
<evidence type="ECO:0000259" key="2">
    <source>
        <dbReference type="Pfam" id="PF13525"/>
    </source>
</evidence>
<proteinExistence type="predicted"/>
<reference evidence="3 4" key="1">
    <citation type="submission" date="2014-06" db="EMBL/GenBank/DDBJ databases">
        <title>Genome sequence of the intracellular symbiont Blattabacterium cuenoti, strain CPU2 from the wood feeding cockroach Cryptocercus punctulatus.</title>
        <authorList>
            <person name="Kinjo Y."/>
            <person name="Ohkuma M."/>
            <person name="Tokuda G."/>
        </authorList>
    </citation>
    <scope>NUCLEOTIDE SEQUENCE [LARGE SCALE GENOMIC DNA]</scope>
    <source>
        <strain evidence="3 4">CPU2</strain>
    </source>
</reference>
<dbReference type="InterPro" id="IPR039565">
    <property type="entry name" value="BamD-like"/>
</dbReference>
<dbReference type="SUPFAM" id="SSF48452">
    <property type="entry name" value="TPR-like"/>
    <property type="match status" value="1"/>
</dbReference>
<feature type="domain" description="Outer membrane lipoprotein BamD-like" evidence="2">
    <location>
        <begin position="64"/>
        <end position="181"/>
    </location>
</feature>
<dbReference type="GeneID" id="66556668"/>
<sequence length="215" mass="26285">MNYTKIIFFLLFIITGCYDGKHLSKWNPNFYNKKNEIYILENILRKLNLFSKKKYLKNNYEENESFKRGLTYYFKSLNFDLDQNKTKEAIEILNKFIKAYPNSSKLEEINEILSKLSKRLEKKDYYIANTYFFMKKYQSSLIYFQNFLNNFPKSNFKEDVLYKICLITYKLSINKKENQKNKISNFIEAYYRYVKLYPNSNNIKKLKIFYEKLLK</sequence>
<evidence type="ECO:0000313" key="3">
    <source>
        <dbReference type="EMBL" id="BBA17893.1"/>
    </source>
</evidence>
<accession>A0AAD1CM94</accession>
<dbReference type="Proteomes" id="UP000262607">
    <property type="component" value="Chromosome"/>
</dbReference>
<dbReference type="Pfam" id="PF13525">
    <property type="entry name" value="YfiO"/>
    <property type="match status" value="1"/>
</dbReference>
<protein>
    <recommendedName>
        <fullName evidence="2">Outer membrane lipoprotein BamD-like domain-containing protein</fullName>
    </recommendedName>
</protein>
<dbReference type="InterPro" id="IPR011990">
    <property type="entry name" value="TPR-like_helical_dom_sf"/>
</dbReference>